<organism evidence="1 2">
    <name type="scientific">Dethiosulfovibrio salsuginis</name>
    <dbReference type="NCBI Taxonomy" id="561720"/>
    <lineage>
        <taxon>Bacteria</taxon>
        <taxon>Thermotogati</taxon>
        <taxon>Synergistota</taxon>
        <taxon>Synergistia</taxon>
        <taxon>Synergistales</taxon>
        <taxon>Dethiosulfovibrionaceae</taxon>
        <taxon>Dethiosulfovibrio</taxon>
    </lineage>
</organism>
<dbReference type="AlphaFoldDB" id="A0A1X7IWV6"/>
<dbReference type="OrthoDB" id="9797779at2"/>
<evidence type="ECO:0000313" key="2">
    <source>
        <dbReference type="Proteomes" id="UP000193355"/>
    </source>
</evidence>
<dbReference type="Pfam" id="PF04463">
    <property type="entry name" value="2-thiour_desulf"/>
    <property type="match status" value="1"/>
</dbReference>
<dbReference type="EMBL" id="FXBB01000006">
    <property type="protein sequence ID" value="SMG19574.1"/>
    <property type="molecule type" value="Genomic_DNA"/>
</dbReference>
<dbReference type="STRING" id="561720.SAMN06275492_10625"/>
<reference evidence="2" key="1">
    <citation type="submission" date="2017-04" db="EMBL/GenBank/DDBJ databases">
        <authorList>
            <person name="Varghese N."/>
            <person name="Submissions S."/>
        </authorList>
    </citation>
    <scope>NUCLEOTIDE SEQUENCE [LARGE SCALE GENOMIC DNA]</scope>
    <source>
        <strain evidence="2">USBA 82</strain>
    </source>
</reference>
<gene>
    <name evidence="1" type="ORF">SAMN06275492_10625</name>
</gene>
<name>A0A1X7IWV6_9BACT</name>
<proteinExistence type="predicted"/>
<dbReference type="InterPro" id="IPR007553">
    <property type="entry name" value="2-thiour_desulf"/>
</dbReference>
<dbReference type="Proteomes" id="UP000193355">
    <property type="component" value="Unassembled WGS sequence"/>
</dbReference>
<dbReference type="PANTHER" id="PTHR30087:SF1">
    <property type="entry name" value="HYPOTHETICAL CYTOSOLIC PROTEIN"/>
    <property type="match status" value="1"/>
</dbReference>
<dbReference type="PANTHER" id="PTHR30087">
    <property type="entry name" value="INNER MEMBRANE PROTEIN"/>
    <property type="match status" value="1"/>
</dbReference>
<keyword evidence="2" id="KW-1185">Reference proteome</keyword>
<sequence length="142" mass="15272">MIVVSACLVGLNCRYDGSSCLFQGAVELMKMGLAVPLCPEQLGGLPTPRLPCEIKGNKVVNLNGLDMTGFFDKGVKESLHMVDMLDVKVALLKEKSPSCGVSWVYDGSFSGSLRRGQGFFASALSDRGVTLFSENNFTVSRL</sequence>
<accession>A0A1X7IWV6</accession>
<evidence type="ECO:0000313" key="1">
    <source>
        <dbReference type="EMBL" id="SMG19574.1"/>
    </source>
</evidence>
<protein>
    <submittedName>
        <fullName evidence="1">Uncharacterized conserved protein YbbK, DUF523 family</fullName>
    </submittedName>
</protein>